<keyword evidence="2" id="KW-1185">Reference proteome</keyword>
<accession>A0A1Q9W860</accession>
<gene>
    <name evidence="1" type="ORF">BKG61_17570</name>
</gene>
<evidence type="ECO:0000313" key="2">
    <source>
        <dbReference type="Proteomes" id="UP000179636"/>
    </source>
</evidence>
<protein>
    <submittedName>
        <fullName evidence="1">Uncharacterized protein</fullName>
    </submittedName>
</protein>
<accession>A0A1S1JZ68</accession>
<comment type="caution">
    <text evidence="1">The sequence shown here is derived from an EMBL/GenBank/DDBJ whole genome shotgun (WGS) entry which is preliminary data.</text>
</comment>
<evidence type="ECO:0000313" key="1">
    <source>
        <dbReference type="EMBL" id="OHT97101.1"/>
    </source>
</evidence>
<dbReference type="AlphaFoldDB" id="A0A1Q9W860"/>
<dbReference type="EMBL" id="MLHV01000016">
    <property type="protein sequence ID" value="OHT97101.1"/>
    <property type="molecule type" value="Genomic_DNA"/>
</dbReference>
<dbReference type="Proteomes" id="UP000179636">
    <property type="component" value="Unassembled WGS sequence"/>
</dbReference>
<reference evidence="1 2" key="1">
    <citation type="submission" date="2016-10" db="EMBL/GenBank/DDBJ databases">
        <title>Evaluation of Human, Animal and Environmental Mycobacterium chelonae Isolates by Core Genome Phylogenomic Analysis, Targeted Gene Comparison, and Anti-microbial Susceptibility Patterns: A Tale of Mistaken Identities.</title>
        <authorList>
            <person name="Fogelson S.B."/>
            <person name="Camus A.C."/>
            <person name="Lorenz W."/>
            <person name="Vasireddy R."/>
            <person name="Vasireddy S."/>
            <person name="Smith T."/>
            <person name="Brown-Elliott B.A."/>
            <person name="Wallace R.J.Jr."/>
            <person name="Hasan N.A."/>
            <person name="Reischl U."/>
            <person name="Sanchez S."/>
        </authorList>
    </citation>
    <scope>NUCLEOTIDE SEQUENCE [LARGE SCALE GENOMIC DNA]</scope>
    <source>
        <strain evidence="1 2">24999</strain>
    </source>
</reference>
<sequence>MSSPGVRQCGGFQCLELGIGPPWLVNEIGVATGTIDDELARFGRIEEVAICRGFAVMSHESSTATAR</sequence>
<name>A0A1Q9W860_9MYCO</name>
<proteinExistence type="predicted"/>
<organism evidence="1 2">
    <name type="scientific">Mycobacterium syngnathidarum</name>
    <dbReference type="NCBI Taxonomy" id="1908205"/>
    <lineage>
        <taxon>Bacteria</taxon>
        <taxon>Bacillati</taxon>
        <taxon>Actinomycetota</taxon>
        <taxon>Actinomycetes</taxon>
        <taxon>Mycobacteriales</taxon>
        <taxon>Mycobacteriaceae</taxon>
        <taxon>Mycobacterium</taxon>
    </lineage>
</organism>